<dbReference type="EMBL" id="CAJVQB010069038">
    <property type="protein sequence ID" value="CAG8842456.1"/>
    <property type="molecule type" value="Genomic_DNA"/>
</dbReference>
<gene>
    <name evidence="1" type="ORF">GMARGA_LOCUS35995</name>
</gene>
<name>A0ABN7WWF6_GIGMA</name>
<comment type="caution">
    <text evidence="1">The sequence shown here is derived from an EMBL/GenBank/DDBJ whole genome shotgun (WGS) entry which is preliminary data.</text>
</comment>
<evidence type="ECO:0000313" key="2">
    <source>
        <dbReference type="Proteomes" id="UP000789901"/>
    </source>
</evidence>
<feature type="non-terminal residue" evidence="1">
    <location>
        <position position="105"/>
    </location>
</feature>
<proteinExistence type="predicted"/>
<feature type="non-terminal residue" evidence="1">
    <location>
        <position position="1"/>
    </location>
</feature>
<sequence length="105" mass="12345">SIILELHYDLFAREWWFTSNIEEPVDSVQNYYPFKLGIKTRTIINEKYFTITVYIVKDNESFIPGFSCKCEENSEKIYKNSTSANSSLYQQLFGTMTKFFGPLII</sequence>
<organism evidence="1 2">
    <name type="scientific">Gigaspora margarita</name>
    <dbReference type="NCBI Taxonomy" id="4874"/>
    <lineage>
        <taxon>Eukaryota</taxon>
        <taxon>Fungi</taxon>
        <taxon>Fungi incertae sedis</taxon>
        <taxon>Mucoromycota</taxon>
        <taxon>Glomeromycotina</taxon>
        <taxon>Glomeromycetes</taxon>
        <taxon>Diversisporales</taxon>
        <taxon>Gigasporaceae</taxon>
        <taxon>Gigaspora</taxon>
    </lineage>
</organism>
<accession>A0ABN7WWF6</accession>
<keyword evidence="2" id="KW-1185">Reference proteome</keyword>
<evidence type="ECO:0000313" key="1">
    <source>
        <dbReference type="EMBL" id="CAG8842456.1"/>
    </source>
</evidence>
<dbReference type="Proteomes" id="UP000789901">
    <property type="component" value="Unassembled WGS sequence"/>
</dbReference>
<reference evidence="1 2" key="1">
    <citation type="submission" date="2021-06" db="EMBL/GenBank/DDBJ databases">
        <authorList>
            <person name="Kallberg Y."/>
            <person name="Tangrot J."/>
            <person name="Rosling A."/>
        </authorList>
    </citation>
    <scope>NUCLEOTIDE SEQUENCE [LARGE SCALE GENOMIC DNA]</scope>
    <source>
        <strain evidence="1 2">120-4 pot B 10/14</strain>
    </source>
</reference>
<protein>
    <submittedName>
        <fullName evidence="1">17725_t:CDS:1</fullName>
    </submittedName>
</protein>